<dbReference type="InterPro" id="IPR012677">
    <property type="entry name" value="Nucleotide-bd_a/b_plait_sf"/>
</dbReference>
<keyword evidence="6" id="KW-1185">Reference proteome</keyword>
<dbReference type="PANTHER" id="PTHR24012">
    <property type="entry name" value="RNA BINDING PROTEIN"/>
    <property type="match status" value="1"/>
</dbReference>
<feature type="domain" description="RRM" evidence="4">
    <location>
        <begin position="265"/>
        <end position="344"/>
    </location>
</feature>
<dbReference type="SMART" id="SM00360">
    <property type="entry name" value="RRM"/>
    <property type="match status" value="2"/>
</dbReference>
<evidence type="ECO:0000313" key="5">
    <source>
        <dbReference type="EMBL" id="KAG2193163.1"/>
    </source>
</evidence>
<dbReference type="SUPFAM" id="SSF54928">
    <property type="entry name" value="RNA-binding domain, RBD"/>
    <property type="match status" value="2"/>
</dbReference>
<feature type="domain" description="RRM" evidence="4">
    <location>
        <begin position="174"/>
        <end position="252"/>
    </location>
</feature>
<dbReference type="Proteomes" id="UP000603453">
    <property type="component" value="Unassembled WGS sequence"/>
</dbReference>
<dbReference type="GO" id="GO:1990904">
    <property type="term" value="C:ribonucleoprotein complex"/>
    <property type="evidence" value="ECO:0007669"/>
    <property type="project" value="InterPro"/>
</dbReference>
<organism evidence="5 6">
    <name type="scientific">Mucor saturninus</name>
    <dbReference type="NCBI Taxonomy" id="64648"/>
    <lineage>
        <taxon>Eukaryota</taxon>
        <taxon>Fungi</taxon>
        <taxon>Fungi incertae sedis</taxon>
        <taxon>Mucoromycota</taxon>
        <taxon>Mucoromycotina</taxon>
        <taxon>Mucoromycetes</taxon>
        <taxon>Mucorales</taxon>
        <taxon>Mucorineae</taxon>
        <taxon>Mucoraceae</taxon>
        <taxon>Mucor</taxon>
    </lineage>
</organism>
<dbReference type="AlphaFoldDB" id="A0A8H7UV43"/>
<dbReference type="InterPro" id="IPR035979">
    <property type="entry name" value="RBD_domain_sf"/>
</dbReference>
<evidence type="ECO:0000313" key="6">
    <source>
        <dbReference type="Proteomes" id="UP000603453"/>
    </source>
</evidence>
<name>A0A8H7UV43_9FUNG</name>
<dbReference type="Gene3D" id="3.30.70.330">
    <property type="match status" value="2"/>
</dbReference>
<dbReference type="InterPro" id="IPR000504">
    <property type="entry name" value="RRM_dom"/>
</dbReference>
<evidence type="ECO:0000256" key="1">
    <source>
        <dbReference type="ARBA" id="ARBA00022737"/>
    </source>
</evidence>
<evidence type="ECO:0000259" key="4">
    <source>
        <dbReference type="PROSITE" id="PS50102"/>
    </source>
</evidence>
<comment type="caution">
    <text evidence="5">The sequence shown here is derived from an EMBL/GenBank/DDBJ whole genome shotgun (WGS) entry which is preliminary data.</text>
</comment>
<reference evidence="5" key="1">
    <citation type="submission" date="2020-12" db="EMBL/GenBank/DDBJ databases">
        <title>Metabolic potential, ecology and presence of endohyphal bacteria is reflected in genomic diversity of Mucoromycotina.</title>
        <authorList>
            <person name="Muszewska A."/>
            <person name="Okrasinska A."/>
            <person name="Steczkiewicz K."/>
            <person name="Drgas O."/>
            <person name="Orlowska M."/>
            <person name="Perlinska-Lenart U."/>
            <person name="Aleksandrzak-Piekarczyk T."/>
            <person name="Szatraj K."/>
            <person name="Zielenkiewicz U."/>
            <person name="Pilsyk S."/>
            <person name="Malc E."/>
            <person name="Mieczkowski P."/>
            <person name="Kruszewska J.S."/>
            <person name="Biernat P."/>
            <person name="Pawlowska J."/>
        </authorList>
    </citation>
    <scope>NUCLEOTIDE SEQUENCE</scope>
    <source>
        <strain evidence="5">WA0000017839</strain>
    </source>
</reference>
<accession>A0A8H7UV43</accession>
<dbReference type="GO" id="GO:0003723">
    <property type="term" value="F:RNA binding"/>
    <property type="evidence" value="ECO:0007669"/>
    <property type="project" value="UniProtKB-UniRule"/>
</dbReference>
<evidence type="ECO:0000256" key="3">
    <source>
        <dbReference type="PROSITE-ProRule" id="PRU00176"/>
    </source>
</evidence>
<dbReference type="OrthoDB" id="271725at2759"/>
<dbReference type="Pfam" id="PF00076">
    <property type="entry name" value="RRM_1"/>
    <property type="match status" value="2"/>
</dbReference>
<dbReference type="EMBL" id="JAEPRD010000245">
    <property type="protein sequence ID" value="KAG2193163.1"/>
    <property type="molecule type" value="Genomic_DNA"/>
</dbReference>
<dbReference type="PRINTS" id="PR00961">
    <property type="entry name" value="HUDSXLRNA"/>
</dbReference>
<keyword evidence="1" id="KW-0677">Repeat</keyword>
<keyword evidence="2 3" id="KW-0694">RNA-binding</keyword>
<gene>
    <name evidence="5" type="ORF">INT47_009596</name>
</gene>
<evidence type="ECO:0000256" key="2">
    <source>
        <dbReference type="ARBA" id="ARBA00022884"/>
    </source>
</evidence>
<proteinExistence type="predicted"/>
<protein>
    <recommendedName>
        <fullName evidence="4">RRM domain-containing protein</fullName>
    </recommendedName>
</protein>
<dbReference type="InterPro" id="IPR002343">
    <property type="entry name" value="Hud_Sxl_RNA"/>
</dbReference>
<dbReference type="PROSITE" id="PS50102">
    <property type="entry name" value="RRM"/>
    <property type="match status" value="2"/>
</dbReference>
<sequence>MTERSSGSSRKMQHFMTPSSPPYPPYAYVEQQSQMMYDPNDPSHTPTYAYVYPLSPQFSVQYYSDFIPNTADNTPRYQSYPGSPVLHPHLHHYQLSPQLIPSSPPFSPNLQYQTSPPTHAFVLPPHGQHHFPPLHISSPLLTASPAGYVQPIDLKKRRELLEQEYVHLTQFHPQNIYVRGLPLTETDESFLALCKVYGPIRSSKAIIDQKSGECKGYGFAMFEDQEDCQVAIMNLNAAGYQASLARVGQESFSSRLRSLQDETSTNIYISNLPVTMDEEGLEDLFNPFQTISNRILRDPQSGMSRGVGFARLADRQSASAIIDKYNGHSISGSSAPLQVRFADSPAQKRLKNQTTTTKKTISKRDLFPAGFPNIRSMMPITPETMLGIAPSSNGYPHPIPVTEPSMSDVDVLAAAVDHQLSLKESTLV</sequence>